<protein>
    <submittedName>
        <fullName evidence="2">Uncharacterized protein</fullName>
    </submittedName>
</protein>
<name>A0A0C3L539_9AGAM</name>
<evidence type="ECO:0000256" key="1">
    <source>
        <dbReference type="SAM" id="MobiDB-lite"/>
    </source>
</evidence>
<reference evidence="3" key="2">
    <citation type="submission" date="2015-01" db="EMBL/GenBank/DDBJ databases">
        <title>Evolutionary Origins and Diversification of the Mycorrhizal Mutualists.</title>
        <authorList>
            <consortium name="DOE Joint Genome Institute"/>
            <consortium name="Mycorrhizal Genomics Consortium"/>
            <person name="Kohler A."/>
            <person name="Kuo A."/>
            <person name="Nagy L.G."/>
            <person name="Floudas D."/>
            <person name="Copeland A."/>
            <person name="Barry K.W."/>
            <person name="Cichocki N."/>
            <person name="Veneault-Fourrey C."/>
            <person name="LaButti K."/>
            <person name="Lindquist E.A."/>
            <person name="Lipzen A."/>
            <person name="Lundell T."/>
            <person name="Morin E."/>
            <person name="Murat C."/>
            <person name="Riley R."/>
            <person name="Ohm R."/>
            <person name="Sun H."/>
            <person name="Tunlid A."/>
            <person name="Henrissat B."/>
            <person name="Grigoriev I.V."/>
            <person name="Hibbett D.S."/>
            <person name="Martin F."/>
        </authorList>
    </citation>
    <scope>NUCLEOTIDE SEQUENCE [LARGE SCALE GENOMIC DNA]</scope>
    <source>
        <strain evidence="3">MUT 4182</strain>
    </source>
</reference>
<evidence type="ECO:0000313" key="2">
    <source>
        <dbReference type="EMBL" id="KIO28858.1"/>
    </source>
</evidence>
<proteinExistence type="predicted"/>
<reference evidence="2 3" key="1">
    <citation type="submission" date="2014-04" db="EMBL/GenBank/DDBJ databases">
        <authorList>
            <consortium name="DOE Joint Genome Institute"/>
            <person name="Kuo A."/>
            <person name="Girlanda M."/>
            <person name="Perotto S."/>
            <person name="Kohler A."/>
            <person name="Nagy L.G."/>
            <person name="Floudas D."/>
            <person name="Copeland A."/>
            <person name="Barry K.W."/>
            <person name="Cichocki N."/>
            <person name="Veneault-Fourrey C."/>
            <person name="LaButti K."/>
            <person name="Lindquist E.A."/>
            <person name="Lipzen A."/>
            <person name="Lundell T."/>
            <person name="Morin E."/>
            <person name="Murat C."/>
            <person name="Sun H."/>
            <person name="Tunlid A."/>
            <person name="Henrissat B."/>
            <person name="Grigoriev I.V."/>
            <person name="Hibbett D.S."/>
            <person name="Martin F."/>
            <person name="Nordberg H.P."/>
            <person name="Cantor M.N."/>
            <person name="Hua S.X."/>
        </authorList>
    </citation>
    <scope>NUCLEOTIDE SEQUENCE [LARGE SCALE GENOMIC DNA]</scope>
    <source>
        <strain evidence="2 3">MUT 4182</strain>
    </source>
</reference>
<sequence>QLFKTRPTSPCRHLQSFIFNPPHPLGSHSSLIHVPVLDAHSFYTSPNHHWNSQEKKMELTFEDLIFVVPSASSSRSSSADSREGSQIRDNFDSINPMSYCDPSPLSDLRGRDTRPKRQQSSHRLLPPTLPPCRTVDEQDHGELYCVRCPGAAHRSRQGKKTRKFYVDPASRVGKCNDPDCTWGYVDGEFIITDLRGYAYSAEGDPVMYMLPDGATWKHVRLSSARRQS</sequence>
<accession>A0A0C3L539</accession>
<dbReference type="Proteomes" id="UP000054248">
    <property type="component" value="Unassembled WGS sequence"/>
</dbReference>
<dbReference type="AlphaFoldDB" id="A0A0C3L539"/>
<feature type="compositionally biased region" description="Basic and acidic residues" evidence="1">
    <location>
        <begin position="80"/>
        <end position="91"/>
    </location>
</feature>
<dbReference type="EMBL" id="KN822989">
    <property type="protein sequence ID" value="KIO28858.1"/>
    <property type="molecule type" value="Genomic_DNA"/>
</dbReference>
<gene>
    <name evidence="2" type="ORF">M407DRAFT_229103</name>
</gene>
<dbReference type="HOGENOM" id="CLU_1217309_0_0_1"/>
<dbReference type="OrthoDB" id="3162716at2759"/>
<keyword evidence="3" id="KW-1185">Reference proteome</keyword>
<organism evidence="2 3">
    <name type="scientific">Tulasnella calospora MUT 4182</name>
    <dbReference type="NCBI Taxonomy" id="1051891"/>
    <lineage>
        <taxon>Eukaryota</taxon>
        <taxon>Fungi</taxon>
        <taxon>Dikarya</taxon>
        <taxon>Basidiomycota</taxon>
        <taxon>Agaricomycotina</taxon>
        <taxon>Agaricomycetes</taxon>
        <taxon>Cantharellales</taxon>
        <taxon>Tulasnellaceae</taxon>
        <taxon>Tulasnella</taxon>
    </lineage>
</organism>
<evidence type="ECO:0000313" key="3">
    <source>
        <dbReference type="Proteomes" id="UP000054248"/>
    </source>
</evidence>
<feature type="region of interest" description="Disordered" evidence="1">
    <location>
        <begin position="72"/>
        <end position="131"/>
    </location>
</feature>
<feature type="non-terminal residue" evidence="2">
    <location>
        <position position="1"/>
    </location>
</feature>